<feature type="compositionally biased region" description="Polar residues" evidence="9">
    <location>
        <begin position="73"/>
        <end position="89"/>
    </location>
</feature>
<organism evidence="12 13">
    <name type="scientific">Pestalotiopsis fici (strain W106-1 / CGMCC3.15140)</name>
    <dbReference type="NCBI Taxonomy" id="1229662"/>
    <lineage>
        <taxon>Eukaryota</taxon>
        <taxon>Fungi</taxon>
        <taxon>Dikarya</taxon>
        <taxon>Ascomycota</taxon>
        <taxon>Pezizomycotina</taxon>
        <taxon>Sordariomycetes</taxon>
        <taxon>Xylariomycetidae</taxon>
        <taxon>Amphisphaeriales</taxon>
        <taxon>Sporocadaceae</taxon>
        <taxon>Pestalotiopsis</taxon>
    </lineage>
</organism>
<keyword evidence="8" id="KW-0507">mRNA processing</keyword>
<dbReference type="InterPro" id="IPR001841">
    <property type="entry name" value="Znf_RING"/>
</dbReference>
<dbReference type="RefSeq" id="XP_007833845.1">
    <property type="nucleotide sequence ID" value="XM_007835654.1"/>
</dbReference>
<dbReference type="InterPro" id="IPR036855">
    <property type="entry name" value="Znf_CCCH_sf"/>
</dbReference>
<dbReference type="EMBL" id="KI912112">
    <property type="protein sequence ID" value="ETS82071.1"/>
    <property type="molecule type" value="Genomic_DNA"/>
</dbReference>
<dbReference type="PANTHER" id="PTHR12930">
    <property type="entry name" value="ZINC FINGER PROTEIN 183"/>
    <property type="match status" value="1"/>
</dbReference>
<dbReference type="PROSITE" id="PS50089">
    <property type="entry name" value="ZF_RING_2"/>
    <property type="match status" value="1"/>
</dbReference>
<evidence type="ECO:0000256" key="3">
    <source>
        <dbReference type="ARBA" id="ARBA00011524"/>
    </source>
</evidence>
<dbReference type="HOGENOM" id="CLU_050460_0_0_1"/>
<dbReference type="Pfam" id="PF00097">
    <property type="entry name" value="zf-C3HC4"/>
    <property type="match status" value="1"/>
</dbReference>
<feature type="compositionally biased region" description="Acidic residues" evidence="9">
    <location>
        <begin position="47"/>
        <end position="59"/>
    </location>
</feature>
<dbReference type="PROSITE" id="PS00518">
    <property type="entry name" value="ZF_RING_1"/>
    <property type="match status" value="1"/>
</dbReference>
<keyword evidence="6 7" id="KW-0862">Zinc</keyword>
<dbReference type="SUPFAM" id="SSF57850">
    <property type="entry name" value="RING/U-box"/>
    <property type="match status" value="1"/>
</dbReference>
<proteinExistence type="inferred from homology"/>
<dbReference type="InterPro" id="IPR013083">
    <property type="entry name" value="Znf_RING/FYVE/PHD"/>
</dbReference>
<feature type="domain" description="RING-type" evidence="10">
    <location>
        <begin position="263"/>
        <end position="300"/>
    </location>
</feature>
<dbReference type="eggNOG" id="KOG1813">
    <property type="taxonomic scope" value="Eukaryota"/>
</dbReference>
<evidence type="ECO:0000259" key="10">
    <source>
        <dbReference type="PROSITE" id="PS50089"/>
    </source>
</evidence>
<dbReference type="GO" id="GO:0005684">
    <property type="term" value="C:U2-type spliceosomal complex"/>
    <property type="evidence" value="ECO:0007669"/>
    <property type="project" value="TreeGrafter"/>
</dbReference>
<dbReference type="GO" id="GO:0034247">
    <property type="term" value="P:snoRNA splicing"/>
    <property type="evidence" value="ECO:0007669"/>
    <property type="project" value="TreeGrafter"/>
</dbReference>
<dbReference type="Gene3D" id="3.30.40.10">
    <property type="entry name" value="Zinc/RING finger domain, C3HC4 (zinc finger)"/>
    <property type="match status" value="1"/>
</dbReference>
<evidence type="ECO:0000256" key="6">
    <source>
        <dbReference type="ARBA" id="ARBA00022833"/>
    </source>
</evidence>
<comment type="subcellular location">
    <subcellularLocation>
        <location evidence="8">Nucleus</location>
    </subcellularLocation>
</comment>
<dbReference type="InterPro" id="IPR018957">
    <property type="entry name" value="Znf_C3HC4_RING-type"/>
</dbReference>
<keyword evidence="13" id="KW-1185">Reference proteome</keyword>
<dbReference type="InterPro" id="IPR017907">
    <property type="entry name" value="Znf_RING_CS"/>
</dbReference>
<dbReference type="OMA" id="ANFRKKP"/>
<evidence type="ECO:0000256" key="1">
    <source>
        <dbReference type="ARBA" id="ARBA00003777"/>
    </source>
</evidence>
<comment type="function">
    <text evidence="1 8">Involved in pre-mRNA splicing.</text>
</comment>
<dbReference type="FunFam" id="3.30.40.10:FF:000045">
    <property type="entry name" value="RING finger protein 113A"/>
    <property type="match status" value="1"/>
</dbReference>
<evidence type="ECO:0000256" key="2">
    <source>
        <dbReference type="ARBA" id="ARBA00009161"/>
    </source>
</evidence>
<name>W3XA69_PESFW</name>
<dbReference type="FunCoup" id="W3XA69">
    <property type="interactions" value="308"/>
</dbReference>
<evidence type="ECO:0000313" key="13">
    <source>
        <dbReference type="Proteomes" id="UP000030651"/>
    </source>
</evidence>
<dbReference type="InParanoid" id="W3XA69"/>
<evidence type="ECO:0000256" key="4">
    <source>
        <dbReference type="ARBA" id="ARBA00022723"/>
    </source>
</evidence>
<evidence type="ECO:0000256" key="9">
    <source>
        <dbReference type="SAM" id="MobiDB-lite"/>
    </source>
</evidence>
<feature type="region of interest" description="Disordered" evidence="9">
    <location>
        <begin position="118"/>
        <end position="145"/>
    </location>
</feature>
<dbReference type="GO" id="GO:0006397">
    <property type="term" value="P:mRNA processing"/>
    <property type="evidence" value="ECO:0007669"/>
    <property type="project" value="UniProtKB-KW"/>
</dbReference>
<dbReference type="Gene3D" id="4.10.1000.10">
    <property type="entry name" value="Zinc finger, CCCH-type"/>
    <property type="match status" value="1"/>
</dbReference>
<evidence type="ECO:0000256" key="7">
    <source>
        <dbReference type="PROSITE-ProRule" id="PRU00723"/>
    </source>
</evidence>
<dbReference type="KEGG" id="pfy:PFICI_07073"/>
<feature type="zinc finger region" description="C3H1-type" evidence="7">
    <location>
        <begin position="180"/>
        <end position="208"/>
    </location>
</feature>
<keyword evidence="8" id="KW-0539">Nucleus</keyword>
<comment type="subunit">
    <text evidence="3 8">Associated with the spliceosome.</text>
</comment>
<keyword evidence="8" id="KW-0238">DNA-binding</keyword>
<keyword evidence="5 7" id="KW-0863">Zinc-finger</keyword>
<dbReference type="GO" id="GO:0003677">
    <property type="term" value="F:DNA binding"/>
    <property type="evidence" value="ECO:0007669"/>
    <property type="project" value="UniProtKB-UniRule"/>
</dbReference>
<dbReference type="SMART" id="SM00184">
    <property type="entry name" value="RING"/>
    <property type="match status" value="1"/>
</dbReference>
<dbReference type="GeneID" id="19272086"/>
<gene>
    <name evidence="12" type="ORF">PFICI_07073</name>
</gene>
<feature type="domain" description="C3H1-type" evidence="11">
    <location>
        <begin position="180"/>
        <end position="208"/>
    </location>
</feature>
<keyword evidence="4 7" id="KW-0479">Metal-binding</keyword>
<dbReference type="PANTHER" id="PTHR12930:SF0">
    <property type="entry name" value="RING FINGER PROTEIN 113B"/>
    <property type="match status" value="1"/>
</dbReference>
<dbReference type="InterPro" id="IPR000571">
    <property type="entry name" value="Znf_CCCH"/>
</dbReference>
<dbReference type="OrthoDB" id="25761at2759"/>
<dbReference type="SUPFAM" id="SSF90229">
    <property type="entry name" value="CCCH zinc finger"/>
    <property type="match status" value="1"/>
</dbReference>
<dbReference type="PROSITE" id="PS50103">
    <property type="entry name" value="ZF_C3H1"/>
    <property type="match status" value="1"/>
</dbReference>
<keyword evidence="8" id="KW-0508">mRNA splicing</keyword>
<feature type="region of interest" description="Disordered" evidence="9">
    <location>
        <begin position="28"/>
        <end position="89"/>
    </location>
</feature>
<dbReference type="CDD" id="cd16539">
    <property type="entry name" value="RING-HC_RNF113A_B"/>
    <property type="match status" value="1"/>
</dbReference>
<accession>W3XA69</accession>
<dbReference type="GO" id="GO:0008270">
    <property type="term" value="F:zinc ion binding"/>
    <property type="evidence" value="ECO:0007669"/>
    <property type="project" value="UniProtKB-KW"/>
</dbReference>
<evidence type="ECO:0000313" key="12">
    <source>
        <dbReference type="EMBL" id="ETS82071.1"/>
    </source>
</evidence>
<dbReference type="AlphaFoldDB" id="W3XA69"/>
<evidence type="ECO:0000256" key="5">
    <source>
        <dbReference type="ARBA" id="ARBA00022771"/>
    </source>
</evidence>
<evidence type="ECO:0000259" key="11">
    <source>
        <dbReference type="PROSITE" id="PS50103"/>
    </source>
</evidence>
<reference evidence="13" key="1">
    <citation type="journal article" date="2015" name="BMC Genomics">
        <title>Genomic and transcriptomic analysis of the endophytic fungus Pestalotiopsis fici reveals its lifestyle and high potential for synthesis of natural products.</title>
        <authorList>
            <person name="Wang X."/>
            <person name="Zhang X."/>
            <person name="Liu L."/>
            <person name="Xiang M."/>
            <person name="Wang W."/>
            <person name="Sun X."/>
            <person name="Che Y."/>
            <person name="Guo L."/>
            <person name="Liu G."/>
            <person name="Guo L."/>
            <person name="Wang C."/>
            <person name="Yin W.B."/>
            <person name="Stadler M."/>
            <person name="Zhang X."/>
            <person name="Liu X."/>
        </authorList>
    </citation>
    <scope>NUCLEOTIDE SEQUENCE [LARGE SCALE GENOMIC DNA]</scope>
    <source>
        <strain evidence="13">W106-1 / CGMCC3.15140</strain>
    </source>
</reference>
<comment type="similarity">
    <text evidence="2 8">Belongs to the CWC24 family.</text>
</comment>
<dbReference type="Proteomes" id="UP000030651">
    <property type="component" value="Unassembled WGS sequence"/>
</dbReference>
<feature type="compositionally biased region" description="Basic residues" evidence="9">
    <location>
        <begin position="28"/>
        <end position="38"/>
    </location>
</feature>
<dbReference type="SMART" id="SM00356">
    <property type="entry name" value="ZnF_C3H1"/>
    <property type="match status" value="1"/>
</dbReference>
<keyword evidence="8" id="KW-0747">Spliceosome</keyword>
<dbReference type="STRING" id="1229662.W3XA69"/>
<dbReference type="InterPro" id="IPR039971">
    <property type="entry name" value="CWC24-like"/>
</dbReference>
<sequence length="348" mass="38173">MADNSITDAAANVDAPIAPVAIFKKRGAKAKANLRKRPATPPPANSDSDDSDYSSSEDEQGQRVKRRKKNLVVTASSKNNVTSQHESATVFSADRNVPITSTNDATKQSNWYDEDANLLGKTRPVPQPGLNSDTSRSAPDGTYKGMANRTTFIQKNPNAPNRTVGPIKAATNIRTITVTDFAPDVCKDYKQTGFCGFGDNCKFLHAREDYKQGWQLDRDWENVTKGKKNMGGTVVASADRDQTSKDDDDAVQAALLEKIPFACIICKKDYRSPIKTRCGHYFCEPCALQRYRKDPSCAACGAGTNGVFNAAKELSKLLDKKKVRAERLRQEAIDAGEDPDKLEEGKQK</sequence>
<dbReference type="Pfam" id="PF00642">
    <property type="entry name" value="zf-CCCH"/>
    <property type="match status" value="1"/>
</dbReference>
<evidence type="ECO:0000256" key="8">
    <source>
        <dbReference type="RuleBase" id="RU367110"/>
    </source>
</evidence>
<protein>
    <recommendedName>
        <fullName evidence="8">Pre-mRNA-splicing factor CWC24</fullName>
    </recommendedName>
</protein>